<keyword evidence="3" id="KW-1185">Reference proteome</keyword>
<feature type="signal peptide" evidence="1">
    <location>
        <begin position="1"/>
        <end position="28"/>
    </location>
</feature>
<dbReference type="InterPro" id="IPR050261">
    <property type="entry name" value="FrsA_esterase"/>
</dbReference>
<protein>
    <recommendedName>
        <fullName evidence="4">Dienelactone hydrolase</fullName>
    </recommendedName>
</protein>
<evidence type="ECO:0000313" key="2">
    <source>
        <dbReference type="EMBL" id="TQF11497.1"/>
    </source>
</evidence>
<dbReference type="AlphaFoldDB" id="A0A540WRG1"/>
<evidence type="ECO:0008006" key="4">
    <source>
        <dbReference type="Google" id="ProtNLM"/>
    </source>
</evidence>
<name>A0A540WRG1_9BACT</name>
<dbReference type="PANTHER" id="PTHR22946">
    <property type="entry name" value="DIENELACTONE HYDROLASE DOMAIN-CONTAINING PROTEIN-RELATED"/>
    <property type="match status" value="1"/>
</dbReference>
<dbReference type="InterPro" id="IPR016986">
    <property type="entry name" value="UCP031982_abhydr"/>
</dbReference>
<dbReference type="SUPFAM" id="SSF53474">
    <property type="entry name" value="alpha/beta-Hydrolases"/>
    <property type="match status" value="1"/>
</dbReference>
<dbReference type="Proteomes" id="UP000315369">
    <property type="component" value="Unassembled WGS sequence"/>
</dbReference>
<comment type="caution">
    <text evidence="2">The sequence shown here is derived from an EMBL/GenBank/DDBJ whole genome shotgun (WGS) entry which is preliminary data.</text>
</comment>
<accession>A0A540WRG1</accession>
<dbReference type="Pfam" id="PF03403">
    <property type="entry name" value="PAF-AH_p_II"/>
    <property type="match status" value="1"/>
</dbReference>
<organism evidence="2 3">
    <name type="scientific">Myxococcus llanfairpwllgwyngyllgogerychwyrndrobwllllantysiliogogogochensis</name>
    <dbReference type="NCBI Taxonomy" id="2590453"/>
    <lineage>
        <taxon>Bacteria</taxon>
        <taxon>Pseudomonadati</taxon>
        <taxon>Myxococcota</taxon>
        <taxon>Myxococcia</taxon>
        <taxon>Myxococcales</taxon>
        <taxon>Cystobacterineae</taxon>
        <taxon>Myxococcaceae</taxon>
        <taxon>Myxococcus</taxon>
    </lineage>
</organism>
<dbReference type="Gene3D" id="3.40.50.1820">
    <property type="entry name" value="alpha/beta hydrolase"/>
    <property type="match status" value="1"/>
</dbReference>
<evidence type="ECO:0000313" key="3">
    <source>
        <dbReference type="Proteomes" id="UP000315369"/>
    </source>
</evidence>
<feature type="chain" id="PRO_5021903927" description="Dienelactone hydrolase" evidence="1">
    <location>
        <begin position="29"/>
        <end position="344"/>
    </location>
</feature>
<dbReference type="RefSeq" id="WP_141646739.1">
    <property type="nucleotide sequence ID" value="NZ_VIFM01000185.1"/>
</dbReference>
<keyword evidence="1" id="KW-0732">Signal</keyword>
<dbReference type="OrthoDB" id="192696at2"/>
<sequence>MKTSGRPGTALPRAFALAALLVAASASASIIRGVGYRELAMKDPVNGGPLRGVVLYPSTKASKPFPVDLLQLDAGKDLPPIPGRHPLVLISHGHMGTRWGHSDLASALARKGFVVASLDHAGNTHNDGARSGTDEVFLGRALQVRTLLDSVLTDAVMGPLVDPSRVGAMGFSLGGYTVLLLGGASPDFGKLGPYCEDAAHARSVLCTEMKAVRAVRPELRGGTREPRIRSLFVMAPVGVFFDEAGLKDVKVPVRLYAAEQDEVLDGVAQALRVRDALPQQPEYTQVPKAGHFVFLAPCRAEMAKHTPEICVDPPGVDRVKLHRELSQDAVRFFSRTLTPPAKSP</sequence>
<dbReference type="InterPro" id="IPR029058">
    <property type="entry name" value="AB_hydrolase_fold"/>
</dbReference>
<evidence type="ECO:0000256" key="1">
    <source>
        <dbReference type="SAM" id="SignalP"/>
    </source>
</evidence>
<reference evidence="2 3" key="1">
    <citation type="submission" date="2019-06" db="EMBL/GenBank/DDBJ databases">
        <authorList>
            <person name="Livingstone P."/>
            <person name="Whitworth D."/>
        </authorList>
    </citation>
    <scope>NUCLEOTIDE SEQUENCE [LARGE SCALE GENOMIC DNA]</scope>
    <source>
        <strain evidence="2 3">AM401</strain>
    </source>
</reference>
<gene>
    <name evidence="2" type="ORF">FJV41_33890</name>
</gene>
<dbReference type="PIRSF" id="PIRSF031982">
    <property type="entry name" value="UCP031982_abhydr"/>
    <property type="match status" value="1"/>
</dbReference>
<dbReference type="EMBL" id="VIFM01000185">
    <property type="protein sequence ID" value="TQF11497.1"/>
    <property type="molecule type" value="Genomic_DNA"/>
</dbReference>
<proteinExistence type="predicted"/>